<feature type="non-terminal residue" evidence="2">
    <location>
        <position position="62"/>
    </location>
</feature>
<evidence type="ECO:0000313" key="3">
    <source>
        <dbReference type="Proteomes" id="UP000003423"/>
    </source>
</evidence>
<reference evidence="2 3" key="1">
    <citation type="journal article" date="2012" name="J. Bacteriol.">
        <title>Genome sequence of "Candidatus Nitrosopumilus salaria" BD31, an ammonia-oxidizing archaeon from the San Francisco Bay estuary.</title>
        <authorList>
            <person name="Mosier A.C."/>
            <person name="Allen E.E."/>
            <person name="Kim M."/>
            <person name="Ferriera S."/>
            <person name="Francis C.A."/>
        </authorList>
    </citation>
    <scope>NUCLEOTIDE SEQUENCE [LARGE SCALE GENOMIC DNA]</scope>
    <source>
        <strain evidence="2 3">BD31</strain>
    </source>
</reference>
<evidence type="ECO:0000313" key="2">
    <source>
        <dbReference type="EMBL" id="EIJ66113.1"/>
    </source>
</evidence>
<proteinExistence type="predicted"/>
<evidence type="ECO:0000256" key="1">
    <source>
        <dbReference type="SAM" id="MobiDB-lite"/>
    </source>
</evidence>
<gene>
    <name evidence="2" type="ORF">BD31_I0625</name>
</gene>
<organism evidence="2 3">
    <name type="scientific">Candidatus Nitrosopumilus salarius BD31</name>
    <dbReference type="NCBI Taxonomy" id="859350"/>
    <lineage>
        <taxon>Archaea</taxon>
        <taxon>Nitrososphaerota</taxon>
        <taxon>Nitrososphaeria</taxon>
        <taxon>Nitrosopumilales</taxon>
        <taxon>Nitrosopumilaceae</taxon>
        <taxon>Nitrosopumilus</taxon>
    </lineage>
</organism>
<comment type="caution">
    <text evidence="2">The sequence shown here is derived from an EMBL/GenBank/DDBJ whole genome shotgun (WGS) entry which is preliminary data.</text>
</comment>
<dbReference type="EMBL" id="AEXL02000087">
    <property type="protein sequence ID" value="EIJ66113.1"/>
    <property type="molecule type" value="Genomic_DNA"/>
</dbReference>
<dbReference type="RefSeq" id="WP_008298998.1">
    <property type="nucleotide sequence ID" value="NZ_AEXL02000087.1"/>
</dbReference>
<keyword evidence="3" id="KW-1185">Reference proteome</keyword>
<dbReference type="Proteomes" id="UP000003423">
    <property type="component" value="Unassembled WGS sequence"/>
</dbReference>
<accession>I3D320</accession>
<protein>
    <submittedName>
        <fullName evidence="2">Uncharacterized protein</fullName>
    </submittedName>
</protein>
<sequence>MKTRLLIITGISITVFLMGVIAYPTINEVTFDDDFSHDIPTALDDTPPLETEPVRTISDTPE</sequence>
<feature type="region of interest" description="Disordered" evidence="1">
    <location>
        <begin position="40"/>
        <end position="62"/>
    </location>
</feature>
<dbReference type="AlphaFoldDB" id="I3D320"/>
<name>I3D320_9ARCH</name>